<dbReference type="GO" id="GO:0006508">
    <property type="term" value="P:proteolysis"/>
    <property type="evidence" value="ECO:0007669"/>
    <property type="project" value="UniProtKB-KW"/>
</dbReference>
<evidence type="ECO:0000256" key="1">
    <source>
        <dbReference type="ARBA" id="ARBA00001947"/>
    </source>
</evidence>
<reference evidence="18 19" key="1">
    <citation type="journal article" date="2024" name="Insects">
        <title>An Improved Chromosome-Level Genome Assembly of the Firefly Pyrocoelia pectoralis.</title>
        <authorList>
            <person name="Fu X."/>
            <person name="Meyer-Rochow V.B."/>
            <person name="Ballantyne L."/>
            <person name="Zhu X."/>
        </authorList>
    </citation>
    <scope>NUCLEOTIDE SEQUENCE [LARGE SCALE GENOMIC DNA]</scope>
    <source>
        <strain evidence="18">XCY_ONT2</strain>
    </source>
</reference>
<dbReference type="Pfam" id="PF00246">
    <property type="entry name" value="Peptidase_M14"/>
    <property type="match status" value="1"/>
</dbReference>
<evidence type="ECO:0000256" key="3">
    <source>
        <dbReference type="ARBA" id="ARBA00005988"/>
    </source>
</evidence>
<keyword evidence="5" id="KW-0121">Carboxypeptidase</keyword>
<keyword evidence="11" id="KW-0482">Metalloprotease</keyword>
<accession>A0AAN7ZAJ1</accession>
<dbReference type="InterPro" id="IPR000834">
    <property type="entry name" value="Peptidase_M14"/>
</dbReference>
<comment type="subcellular location">
    <subcellularLocation>
        <location evidence="2">Secreted</location>
    </subcellularLocation>
</comment>
<evidence type="ECO:0000256" key="7">
    <source>
        <dbReference type="ARBA" id="ARBA00022723"/>
    </source>
</evidence>
<evidence type="ECO:0000256" key="12">
    <source>
        <dbReference type="ARBA" id="ARBA00023157"/>
    </source>
</evidence>
<keyword evidence="12" id="KW-1015">Disulfide bond</keyword>
<comment type="similarity">
    <text evidence="3 15">Belongs to the peptidase M14 family.</text>
</comment>
<feature type="signal peptide" evidence="16">
    <location>
        <begin position="1"/>
        <end position="16"/>
    </location>
</feature>
<evidence type="ECO:0000256" key="9">
    <source>
        <dbReference type="ARBA" id="ARBA00022801"/>
    </source>
</evidence>
<comment type="function">
    <text evidence="13">Involved in the digestion of the blood meal.</text>
</comment>
<dbReference type="GO" id="GO:0008270">
    <property type="term" value="F:zinc ion binding"/>
    <property type="evidence" value="ECO:0007669"/>
    <property type="project" value="InterPro"/>
</dbReference>
<dbReference type="GO" id="GO:0005615">
    <property type="term" value="C:extracellular space"/>
    <property type="evidence" value="ECO:0007669"/>
    <property type="project" value="TreeGrafter"/>
</dbReference>
<dbReference type="PRINTS" id="PR00765">
    <property type="entry name" value="CRBOXYPTASEA"/>
</dbReference>
<evidence type="ECO:0000256" key="4">
    <source>
        <dbReference type="ARBA" id="ARBA00022525"/>
    </source>
</evidence>
<dbReference type="Proteomes" id="UP001329430">
    <property type="component" value="Chromosome 8"/>
</dbReference>
<dbReference type="SUPFAM" id="SSF54897">
    <property type="entry name" value="Protease propeptides/inhibitors"/>
    <property type="match status" value="1"/>
</dbReference>
<sequence>MKVILLLVAVVALCLGEEIQRFDNFKVYQVVPTTHAHLEALRQLERNVNYNFWSEPALNTYVDIMVSPHLKYDFENLLHSLNLPGKVLIEDVQDLINNEQNRTVTRQMFNGYQTLDEIYDWLRSLESTYPNNVKVVVGGQTYEGRQILGVHVSFKEGNKAVFLEGGIHAREWIAPATVTYILHQLLTSSDPAVRAVAESRDWYVFPSVNPDGYVYSHTTNRLWRKTRKLYNMGSIKCYGADPNRNWGYHWMEGGASDIPCLDTFGGDAPFSEIETKSLSEYINTVAPQLDVYLGFHSFSQLLLVPFGHEGLEVPENNNELFTIGKQAIDKLAERHGTIYQVGNIPEIIYIASGGSTDWVAGTHRHIRLVYTFELRDTGRYGFVLPSNQIIPTGEETLDAVVSMIQQIDGTA</sequence>
<keyword evidence="4" id="KW-0964">Secreted</keyword>
<dbReference type="PROSITE" id="PS52035">
    <property type="entry name" value="PEPTIDASE_M14"/>
    <property type="match status" value="1"/>
</dbReference>
<keyword evidence="8 16" id="KW-0732">Signal</keyword>
<keyword evidence="7" id="KW-0479">Metal-binding</keyword>
<evidence type="ECO:0000256" key="15">
    <source>
        <dbReference type="PROSITE-ProRule" id="PRU01379"/>
    </source>
</evidence>
<dbReference type="InterPro" id="IPR057246">
    <property type="entry name" value="CARBOXYPEPT_ZN_1"/>
</dbReference>
<evidence type="ECO:0000256" key="2">
    <source>
        <dbReference type="ARBA" id="ARBA00004613"/>
    </source>
</evidence>
<keyword evidence="6" id="KW-0645">Protease</keyword>
<dbReference type="PROSITE" id="PS00132">
    <property type="entry name" value="CARBOXYPEPT_ZN_1"/>
    <property type="match status" value="1"/>
</dbReference>
<protein>
    <recommendedName>
        <fullName evidence="14">Zinc carboxypeptidase A 1</fullName>
    </recommendedName>
</protein>
<name>A0AAN7ZAJ1_9COLE</name>
<evidence type="ECO:0000256" key="11">
    <source>
        <dbReference type="ARBA" id="ARBA00023049"/>
    </source>
</evidence>
<feature type="domain" description="Peptidase M14" evidence="17">
    <location>
        <begin position="111"/>
        <end position="407"/>
    </location>
</feature>
<dbReference type="PROSITE" id="PS00133">
    <property type="entry name" value="CARBOXYPEPT_ZN_2"/>
    <property type="match status" value="1"/>
</dbReference>
<feature type="chain" id="PRO_5042813968" description="Zinc carboxypeptidase A 1" evidence="16">
    <location>
        <begin position="17"/>
        <end position="411"/>
    </location>
</feature>
<evidence type="ECO:0000256" key="16">
    <source>
        <dbReference type="SAM" id="SignalP"/>
    </source>
</evidence>
<proteinExistence type="inferred from homology"/>
<evidence type="ECO:0000256" key="8">
    <source>
        <dbReference type="ARBA" id="ARBA00022729"/>
    </source>
</evidence>
<evidence type="ECO:0000313" key="18">
    <source>
        <dbReference type="EMBL" id="KAK5640385.1"/>
    </source>
</evidence>
<keyword evidence="10" id="KW-0862">Zinc</keyword>
<evidence type="ECO:0000256" key="10">
    <source>
        <dbReference type="ARBA" id="ARBA00022833"/>
    </source>
</evidence>
<dbReference type="InterPro" id="IPR003146">
    <property type="entry name" value="M14A_act_pep"/>
</dbReference>
<gene>
    <name evidence="18" type="ORF">RI129_011196</name>
</gene>
<evidence type="ECO:0000256" key="6">
    <source>
        <dbReference type="ARBA" id="ARBA00022670"/>
    </source>
</evidence>
<dbReference type="SMART" id="SM00631">
    <property type="entry name" value="Zn_pept"/>
    <property type="match status" value="1"/>
</dbReference>
<dbReference type="SUPFAM" id="SSF53187">
    <property type="entry name" value="Zn-dependent exopeptidases"/>
    <property type="match status" value="1"/>
</dbReference>
<dbReference type="PANTHER" id="PTHR11705">
    <property type="entry name" value="PROTEASE FAMILY M14 CARBOXYPEPTIDASE A,B"/>
    <property type="match status" value="1"/>
</dbReference>
<evidence type="ECO:0000313" key="19">
    <source>
        <dbReference type="Proteomes" id="UP001329430"/>
    </source>
</evidence>
<evidence type="ECO:0000259" key="17">
    <source>
        <dbReference type="PROSITE" id="PS52035"/>
    </source>
</evidence>
<dbReference type="Gene3D" id="3.30.70.340">
    <property type="entry name" value="Metallocarboxypeptidase-like"/>
    <property type="match status" value="1"/>
</dbReference>
<organism evidence="18 19">
    <name type="scientific">Pyrocoelia pectoralis</name>
    <dbReference type="NCBI Taxonomy" id="417401"/>
    <lineage>
        <taxon>Eukaryota</taxon>
        <taxon>Metazoa</taxon>
        <taxon>Ecdysozoa</taxon>
        <taxon>Arthropoda</taxon>
        <taxon>Hexapoda</taxon>
        <taxon>Insecta</taxon>
        <taxon>Pterygota</taxon>
        <taxon>Neoptera</taxon>
        <taxon>Endopterygota</taxon>
        <taxon>Coleoptera</taxon>
        <taxon>Polyphaga</taxon>
        <taxon>Elateriformia</taxon>
        <taxon>Elateroidea</taxon>
        <taxon>Lampyridae</taxon>
        <taxon>Lampyrinae</taxon>
        <taxon>Pyrocoelia</taxon>
    </lineage>
</organism>
<dbReference type="InterPro" id="IPR036990">
    <property type="entry name" value="M14A-like_propep"/>
</dbReference>
<dbReference type="FunFam" id="3.30.70.340:FF:000002">
    <property type="entry name" value="Carboxypeptidase A"/>
    <property type="match status" value="1"/>
</dbReference>
<dbReference type="FunFam" id="3.40.630.10:FF:000040">
    <property type="entry name" value="zinc carboxypeptidase"/>
    <property type="match status" value="1"/>
</dbReference>
<comment type="caution">
    <text evidence="18">The sequence shown here is derived from an EMBL/GenBank/DDBJ whole genome shotgun (WGS) entry which is preliminary data.</text>
</comment>
<dbReference type="Gene3D" id="3.40.630.10">
    <property type="entry name" value="Zn peptidases"/>
    <property type="match status" value="1"/>
</dbReference>
<dbReference type="CDD" id="cd03860">
    <property type="entry name" value="M14_CP_A-B_like"/>
    <property type="match status" value="1"/>
</dbReference>
<dbReference type="PANTHER" id="PTHR11705:SF153">
    <property type="entry name" value="ZINC CARBOXYPEPTIDASE A 1-LIKE PROTEIN"/>
    <property type="match status" value="1"/>
</dbReference>
<dbReference type="Pfam" id="PF02244">
    <property type="entry name" value="Propep_M14"/>
    <property type="match status" value="1"/>
</dbReference>
<evidence type="ECO:0000256" key="13">
    <source>
        <dbReference type="ARBA" id="ARBA00057299"/>
    </source>
</evidence>
<evidence type="ECO:0000256" key="14">
    <source>
        <dbReference type="ARBA" id="ARBA00069039"/>
    </source>
</evidence>
<keyword evidence="9" id="KW-0378">Hydrolase</keyword>
<keyword evidence="19" id="KW-1185">Reference proteome</keyword>
<evidence type="ECO:0000256" key="5">
    <source>
        <dbReference type="ARBA" id="ARBA00022645"/>
    </source>
</evidence>
<dbReference type="EMBL" id="JAVRBK010000008">
    <property type="protein sequence ID" value="KAK5640385.1"/>
    <property type="molecule type" value="Genomic_DNA"/>
</dbReference>
<dbReference type="GO" id="GO:0004181">
    <property type="term" value="F:metallocarboxypeptidase activity"/>
    <property type="evidence" value="ECO:0007669"/>
    <property type="project" value="InterPro"/>
</dbReference>
<dbReference type="InterPro" id="IPR057247">
    <property type="entry name" value="CARBOXYPEPT_ZN_2"/>
</dbReference>
<feature type="active site" description="Proton donor/acceptor" evidence="15">
    <location>
        <position position="373"/>
    </location>
</feature>
<comment type="cofactor">
    <cofactor evidence="1">
        <name>Zn(2+)</name>
        <dbReference type="ChEBI" id="CHEBI:29105"/>
    </cofactor>
</comment>
<dbReference type="AlphaFoldDB" id="A0AAN7ZAJ1"/>